<evidence type="ECO:0000256" key="5">
    <source>
        <dbReference type="SAM" id="Phobius"/>
    </source>
</evidence>
<keyword evidence="4 5" id="KW-0472">Membrane</keyword>
<evidence type="ECO:0000256" key="4">
    <source>
        <dbReference type="ARBA" id="ARBA00023136"/>
    </source>
</evidence>
<dbReference type="AlphaFoldDB" id="A0A1I7Y9I7"/>
<dbReference type="GO" id="GO:0005524">
    <property type="term" value="F:ATP binding"/>
    <property type="evidence" value="ECO:0007669"/>
    <property type="project" value="InterPro"/>
</dbReference>
<protein>
    <submittedName>
        <fullName evidence="8">ABC transporter domain-containing protein</fullName>
    </submittedName>
</protein>
<sequence>MQNTPDSHAILRVRGLSKQYANGHQALHALDLDIWRGEIFALLGSNGAGKTTLISIICGLVNRSSGTVLVDGADNVTDYKRARQKIGLVPQELSADSFETVWNTVSFSRGLFGKAPNPALIEQILKDLSLGTIMNWYAILAIYRYEMSRTRRTLLQSIVAPVISTALYFVVFGAAIGHRINEIGGVPYGAFIVPGLTMLSVLTHSVSNAAFGIYFPRFTRNIYEILSAPISHFEVTLAFVGAAATKSLFLAAIILITARLFVPYEIAHPIWMLCFLALTALTFSLLGFIIGIWADNFEKLQFVPMLILTPLT</sequence>
<dbReference type="GO" id="GO:0140359">
    <property type="term" value="F:ABC-type transporter activity"/>
    <property type="evidence" value="ECO:0007669"/>
    <property type="project" value="InterPro"/>
</dbReference>
<dbReference type="Pfam" id="PF00005">
    <property type="entry name" value="ABC_tran"/>
    <property type="match status" value="1"/>
</dbReference>
<evidence type="ECO:0000256" key="2">
    <source>
        <dbReference type="ARBA" id="ARBA00022692"/>
    </source>
</evidence>
<dbReference type="GO" id="GO:0005886">
    <property type="term" value="C:plasma membrane"/>
    <property type="evidence" value="ECO:0007669"/>
    <property type="project" value="TreeGrafter"/>
</dbReference>
<keyword evidence="7" id="KW-1185">Reference proteome</keyword>
<dbReference type="Gene3D" id="3.40.50.300">
    <property type="entry name" value="P-loop containing nucleotide triphosphate hydrolases"/>
    <property type="match status" value="1"/>
</dbReference>
<dbReference type="InterPro" id="IPR003439">
    <property type="entry name" value="ABC_transporter-like_ATP-bd"/>
</dbReference>
<keyword evidence="2 5" id="KW-0812">Transmembrane</keyword>
<feature type="transmembrane region" description="Helical" evidence="5">
    <location>
        <begin position="270"/>
        <end position="294"/>
    </location>
</feature>
<dbReference type="PANTHER" id="PTHR43332">
    <property type="entry name" value="INNER MEMBRANE TRANSPORT PERMEASE YADH-RELATED"/>
    <property type="match status" value="1"/>
</dbReference>
<evidence type="ECO:0000256" key="1">
    <source>
        <dbReference type="ARBA" id="ARBA00004141"/>
    </source>
</evidence>
<evidence type="ECO:0000259" key="6">
    <source>
        <dbReference type="PROSITE" id="PS50893"/>
    </source>
</evidence>
<keyword evidence="3 5" id="KW-1133">Transmembrane helix</keyword>
<evidence type="ECO:0000256" key="3">
    <source>
        <dbReference type="ARBA" id="ARBA00022989"/>
    </source>
</evidence>
<organism evidence="7 8">
    <name type="scientific">Steinernema glaseri</name>
    <dbReference type="NCBI Taxonomy" id="37863"/>
    <lineage>
        <taxon>Eukaryota</taxon>
        <taxon>Metazoa</taxon>
        <taxon>Ecdysozoa</taxon>
        <taxon>Nematoda</taxon>
        <taxon>Chromadorea</taxon>
        <taxon>Rhabditida</taxon>
        <taxon>Tylenchina</taxon>
        <taxon>Panagrolaimomorpha</taxon>
        <taxon>Strongyloidoidea</taxon>
        <taxon>Steinernematidae</taxon>
        <taxon>Steinernema</taxon>
    </lineage>
</organism>
<dbReference type="InterPro" id="IPR027417">
    <property type="entry name" value="P-loop_NTPase"/>
</dbReference>
<feature type="transmembrane region" description="Helical" evidence="5">
    <location>
        <begin position="188"/>
        <end position="215"/>
    </location>
</feature>
<dbReference type="InterPro" id="IPR052522">
    <property type="entry name" value="ABC-2_transport_permease"/>
</dbReference>
<feature type="domain" description="ABC transporter" evidence="6">
    <location>
        <begin position="11"/>
        <end position="235"/>
    </location>
</feature>
<accession>A0A1I7Y9I7</accession>
<dbReference type="InterPro" id="IPR013525">
    <property type="entry name" value="ABC2_TM"/>
</dbReference>
<evidence type="ECO:0000313" key="7">
    <source>
        <dbReference type="Proteomes" id="UP000095287"/>
    </source>
</evidence>
<feature type="transmembrane region" description="Helical" evidence="5">
    <location>
        <begin position="154"/>
        <end position="176"/>
    </location>
</feature>
<feature type="transmembrane region" description="Helical" evidence="5">
    <location>
        <begin position="235"/>
        <end position="258"/>
    </location>
</feature>
<dbReference type="Pfam" id="PF01061">
    <property type="entry name" value="ABC2_membrane"/>
    <property type="match status" value="1"/>
</dbReference>
<dbReference type="Proteomes" id="UP000095287">
    <property type="component" value="Unplaced"/>
</dbReference>
<evidence type="ECO:0000313" key="8">
    <source>
        <dbReference type="WBParaSite" id="L893_g14045.t1"/>
    </source>
</evidence>
<dbReference type="WBParaSite" id="L893_g14045.t1">
    <property type="protein sequence ID" value="L893_g14045.t1"/>
    <property type="gene ID" value="L893_g14045"/>
</dbReference>
<comment type="subcellular location">
    <subcellularLocation>
        <location evidence="1">Membrane</location>
        <topology evidence="1">Multi-pass membrane protein</topology>
    </subcellularLocation>
</comment>
<dbReference type="PROSITE" id="PS50893">
    <property type="entry name" value="ABC_TRANSPORTER_2"/>
    <property type="match status" value="1"/>
</dbReference>
<dbReference type="PANTHER" id="PTHR43332:SF1">
    <property type="entry name" value="TRANSPORT PERMEASE PROTEIN"/>
    <property type="match status" value="1"/>
</dbReference>
<reference evidence="8" key="1">
    <citation type="submission" date="2016-11" db="UniProtKB">
        <authorList>
            <consortium name="WormBaseParasite"/>
        </authorList>
    </citation>
    <scope>IDENTIFICATION</scope>
</reference>
<dbReference type="SUPFAM" id="SSF52540">
    <property type="entry name" value="P-loop containing nucleoside triphosphate hydrolases"/>
    <property type="match status" value="1"/>
</dbReference>
<name>A0A1I7Y9I7_9BILA</name>
<proteinExistence type="predicted"/>
<dbReference type="GO" id="GO:0016887">
    <property type="term" value="F:ATP hydrolysis activity"/>
    <property type="evidence" value="ECO:0007669"/>
    <property type="project" value="InterPro"/>
</dbReference>